<dbReference type="Proteomes" id="UP001476798">
    <property type="component" value="Unassembled WGS sequence"/>
</dbReference>
<comment type="caution">
    <text evidence="1">The sequence shown here is derived from an EMBL/GenBank/DDBJ whole genome shotgun (WGS) entry which is preliminary data.</text>
</comment>
<keyword evidence="2" id="KW-1185">Reference proteome</keyword>
<protein>
    <submittedName>
        <fullName evidence="1">Uncharacterized protein</fullName>
    </submittedName>
</protein>
<name>A0ABV0PVU2_9TELE</name>
<proteinExistence type="predicted"/>
<evidence type="ECO:0000313" key="1">
    <source>
        <dbReference type="EMBL" id="MEQ2187625.1"/>
    </source>
</evidence>
<accession>A0ABV0PVU2</accession>
<gene>
    <name evidence="1" type="ORF">GOODEAATRI_006615</name>
</gene>
<organism evidence="1 2">
    <name type="scientific">Goodea atripinnis</name>
    <dbReference type="NCBI Taxonomy" id="208336"/>
    <lineage>
        <taxon>Eukaryota</taxon>
        <taxon>Metazoa</taxon>
        <taxon>Chordata</taxon>
        <taxon>Craniata</taxon>
        <taxon>Vertebrata</taxon>
        <taxon>Euteleostomi</taxon>
        <taxon>Actinopterygii</taxon>
        <taxon>Neopterygii</taxon>
        <taxon>Teleostei</taxon>
        <taxon>Neoteleostei</taxon>
        <taxon>Acanthomorphata</taxon>
        <taxon>Ovalentaria</taxon>
        <taxon>Atherinomorphae</taxon>
        <taxon>Cyprinodontiformes</taxon>
        <taxon>Goodeidae</taxon>
        <taxon>Goodea</taxon>
    </lineage>
</organism>
<sequence>MRSDCASLSFPEGLASATSLCLAPPTSLPGASLSFPEGLASATSLCLAPPTSLP</sequence>
<feature type="non-terminal residue" evidence="1">
    <location>
        <position position="54"/>
    </location>
</feature>
<dbReference type="EMBL" id="JAHRIO010090279">
    <property type="protein sequence ID" value="MEQ2187625.1"/>
    <property type="molecule type" value="Genomic_DNA"/>
</dbReference>
<evidence type="ECO:0000313" key="2">
    <source>
        <dbReference type="Proteomes" id="UP001476798"/>
    </source>
</evidence>
<reference evidence="1 2" key="1">
    <citation type="submission" date="2021-06" db="EMBL/GenBank/DDBJ databases">
        <authorList>
            <person name="Palmer J.M."/>
        </authorList>
    </citation>
    <scope>NUCLEOTIDE SEQUENCE [LARGE SCALE GENOMIC DNA]</scope>
    <source>
        <strain evidence="1 2">GA_2019</strain>
        <tissue evidence="1">Muscle</tissue>
    </source>
</reference>